<feature type="compositionally biased region" description="Pro residues" evidence="1">
    <location>
        <begin position="512"/>
        <end position="521"/>
    </location>
</feature>
<feature type="region of interest" description="Disordered" evidence="1">
    <location>
        <begin position="506"/>
        <end position="531"/>
    </location>
</feature>
<feature type="compositionally biased region" description="Low complexity" evidence="1">
    <location>
        <begin position="522"/>
        <end position="531"/>
    </location>
</feature>
<accession>A0ABR4N8F6</accession>
<dbReference type="Proteomes" id="UP001527925">
    <property type="component" value="Unassembled WGS sequence"/>
</dbReference>
<comment type="caution">
    <text evidence="3">The sequence shown here is derived from an EMBL/GenBank/DDBJ whole genome shotgun (WGS) entry which is preliminary data.</text>
</comment>
<reference evidence="3 4" key="1">
    <citation type="submission" date="2023-09" db="EMBL/GenBank/DDBJ databases">
        <title>Pangenome analysis of Batrachochytrium dendrobatidis and related Chytrids.</title>
        <authorList>
            <person name="Yacoub M.N."/>
            <person name="Stajich J.E."/>
            <person name="James T.Y."/>
        </authorList>
    </citation>
    <scope>NUCLEOTIDE SEQUENCE [LARGE SCALE GENOMIC DNA]</scope>
    <source>
        <strain evidence="3 4">JEL0888</strain>
    </source>
</reference>
<evidence type="ECO:0000256" key="2">
    <source>
        <dbReference type="SAM" id="SignalP"/>
    </source>
</evidence>
<gene>
    <name evidence="3" type="ORF">HK105_204522</name>
</gene>
<protein>
    <submittedName>
        <fullName evidence="3">Uncharacterized protein</fullName>
    </submittedName>
</protein>
<organism evidence="3 4">
    <name type="scientific">Polyrhizophydium stewartii</name>
    <dbReference type="NCBI Taxonomy" id="2732419"/>
    <lineage>
        <taxon>Eukaryota</taxon>
        <taxon>Fungi</taxon>
        <taxon>Fungi incertae sedis</taxon>
        <taxon>Chytridiomycota</taxon>
        <taxon>Chytridiomycota incertae sedis</taxon>
        <taxon>Chytridiomycetes</taxon>
        <taxon>Rhizophydiales</taxon>
        <taxon>Rhizophydiales incertae sedis</taxon>
        <taxon>Polyrhizophydium</taxon>
    </lineage>
</organism>
<keyword evidence="4" id="KW-1185">Reference proteome</keyword>
<keyword evidence="2" id="KW-0732">Signal</keyword>
<sequence>MPAPSVLDLATSHEHLLALLILASPALAQLHIIDCPSSPRFLALAALLHVAAADKAAFPALCDLRISFARPSPAAIAKYAAVNASPAAALPLASAQRAAAIAAGVSGTGGSWFLRRFDEPEPLDTMMATLANTMISNVLYMRNLQHLDLSLYLTRKPEDSQRPHYSLILSVVRALRRPLKSLAIEMLSLPMPTVAALEGLLRGFSRIMDKHKLMQSFCLRFRKRSLDPLLTSWQRCFWVEFLDLVALKLPNLRSLELDMSAIDVPVNSETLACKPFLRTLRISAGQLTVSKLLASFGLLDPKSLAARPPPEPRSRNAPPVVYDPSSPLERLDLCVYKSALLSFPVPLFLLHADERFANVRHFTAALGSHSQLDLADPNWRRFLGRLDSLRVVADGMLPLGTNEWHCMTLFVSMATRASRLEWVRSRRVTPLQLDDWAPAAATDVAMFIDFIVRRTSMRQVLLDMIPVGAPAIELLLALLAQPNGLFAANHGPRPLRLMGPASVSPLSSAIPPAAPPPPPAAAPASSPSEPLLADMSTRRRQTHLQLTVRAPLVANQRAILAMLSKALHQQAIEPDWLHPAVSRLRALVLPRPHTFQVQTRDQLRHFLGLDFDAERARARHLREHDMLLLSIGDRLETSPLTPPRDMISLEPRIESASQ</sequence>
<feature type="signal peptide" evidence="2">
    <location>
        <begin position="1"/>
        <end position="28"/>
    </location>
</feature>
<evidence type="ECO:0000313" key="4">
    <source>
        <dbReference type="Proteomes" id="UP001527925"/>
    </source>
</evidence>
<feature type="chain" id="PRO_5045752998" evidence="2">
    <location>
        <begin position="29"/>
        <end position="658"/>
    </location>
</feature>
<feature type="region of interest" description="Disordered" evidence="1">
    <location>
        <begin position="639"/>
        <end position="658"/>
    </location>
</feature>
<evidence type="ECO:0000313" key="3">
    <source>
        <dbReference type="EMBL" id="KAL2915821.1"/>
    </source>
</evidence>
<dbReference type="EMBL" id="JADGIZ020000020">
    <property type="protein sequence ID" value="KAL2915821.1"/>
    <property type="molecule type" value="Genomic_DNA"/>
</dbReference>
<name>A0ABR4N8F6_9FUNG</name>
<evidence type="ECO:0000256" key="1">
    <source>
        <dbReference type="SAM" id="MobiDB-lite"/>
    </source>
</evidence>
<proteinExistence type="predicted"/>